<name>A0A2T0B208_9CLOT</name>
<protein>
    <submittedName>
        <fullName evidence="3">Small, acid-soluble spore protein C2</fullName>
    </submittedName>
</protein>
<dbReference type="InterPro" id="IPR038300">
    <property type="entry name" value="SASP_sf_alpha/beta"/>
</dbReference>
<sequence>MTDKNNIREHDTKTKSELANEMGIPIPKDGYWGNMTSRVCGTVGGAIGGNEVRNAVEQFEKKLIKK</sequence>
<dbReference type="Proteomes" id="UP000239706">
    <property type="component" value="Unassembled WGS sequence"/>
</dbReference>
<accession>A0A2T0B208</accession>
<dbReference type="OrthoDB" id="1683773at2"/>
<gene>
    <name evidence="3" type="primary">sspC2_3</name>
    <name evidence="3" type="ORF">CLLI_21210</name>
</gene>
<evidence type="ECO:0000256" key="1">
    <source>
        <dbReference type="ARBA" id="ARBA00003863"/>
    </source>
</evidence>
<proteinExistence type="predicted"/>
<dbReference type="EMBL" id="PVXO01000055">
    <property type="protein sequence ID" value="PRR77911.1"/>
    <property type="molecule type" value="Genomic_DNA"/>
</dbReference>
<feature type="compositionally biased region" description="Basic and acidic residues" evidence="2">
    <location>
        <begin position="1"/>
        <end position="18"/>
    </location>
</feature>
<dbReference type="GO" id="GO:0006265">
    <property type="term" value="P:DNA topological change"/>
    <property type="evidence" value="ECO:0007669"/>
    <property type="project" value="InterPro"/>
</dbReference>
<dbReference type="Pfam" id="PF00269">
    <property type="entry name" value="SASP"/>
    <property type="match status" value="1"/>
</dbReference>
<feature type="region of interest" description="Disordered" evidence="2">
    <location>
        <begin position="1"/>
        <end position="27"/>
    </location>
</feature>
<comment type="function">
    <text evidence="1">SASP are bound to spore DNA. They are double-stranded DNA-binding proteins that cause DNA to change to an a-like conformation. They protect the DNA backbone from chemical and enzymatic cleavage and are thus involved in dormant spore's high resistance to UV light.</text>
</comment>
<evidence type="ECO:0000256" key="2">
    <source>
        <dbReference type="SAM" id="MobiDB-lite"/>
    </source>
</evidence>
<comment type="caution">
    <text evidence="3">The sequence shown here is derived from an EMBL/GenBank/DDBJ whole genome shotgun (WGS) entry which is preliminary data.</text>
</comment>
<keyword evidence="4" id="KW-1185">Reference proteome</keyword>
<organism evidence="3 4">
    <name type="scientific">Clostridium liquoris</name>
    <dbReference type="NCBI Taxonomy" id="1289519"/>
    <lineage>
        <taxon>Bacteria</taxon>
        <taxon>Bacillati</taxon>
        <taxon>Bacillota</taxon>
        <taxon>Clostridia</taxon>
        <taxon>Eubacteriales</taxon>
        <taxon>Clostridiaceae</taxon>
        <taxon>Clostridium</taxon>
    </lineage>
</organism>
<dbReference type="AlphaFoldDB" id="A0A2T0B208"/>
<evidence type="ECO:0000313" key="3">
    <source>
        <dbReference type="EMBL" id="PRR77911.1"/>
    </source>
</evidence>
<dbReference type="RefSeq" id="WP_106064206.1">
    <property type="nucleotide sequence ID" value="NZ_PVXO01000055.1"/>
</dbReference>
<evidence type="ECO:0000313" key="4">
    <source>
        <dbReference type="Proteomes" id="UP000239706"/>
    </source>
</evidence>
<dbReference type="Gene3D" id="6.10.10.80">
    <property type="entry name" value="Small, acid-soluble spore protein, alpha/beta type-like"/>
    <property type="match status" value="1"/>
</dbReference>
<dbReference type="InterPro" id="IPR001448">
    <property type="entry name" value="SASP_alpha/beta-type"/>
</dbReference>
<reference evidence="3 4" key="1">
    <citation type="submission" date="2018-03" db="EMBL/GenBank/DDBJ databases">
        <title>Genome sequence of Clostridium liquoris DSM 100320.</title>
        <authorList>
            <person name="Poehlein A."/>
            <person name="Daniel R."/>
        </authorList>
    </citation>
    <scope>NUCLEOTIDE SEQUENCE [LARGE SCALE GENOMIC DNA]</scope>
    <source>
        <strain evidence="3 4">DSM 100320</strain>
    </source>
</reference>
<dbReference type="GO" id="GO:0003690">
    <property type="term" value="F:double-stranded DNA binding"/>
    <property type="evidence" value="ECO:0007669"/>
    <property type="project" value="InterPro"/>
</dbReference>